<comment type="caution">
    <text evidence="2">The sequence shown here is derived from an EMBL/GenBank/DDBJ whole genome shotgun (WGS) entry which is preliminary data.</text>
</comment>
<sequence>MLLPINQITQVLGSSDALATGGLLALSIGFLTLTTQRLSVIGSALGAIGLPFILFFAVDLLPVSSLVSVSLIASIAAILAAIYTAWMMHNHSEDGQLVWTLLPLVIILSGLSVLTSLFSSQTAFVTNAIVMGIASWIFWQIHQGQLERLGVWRSPVAGLALLGFIIVLPMWELAIFNSLNAPYGLTVWAIVPVIPLYHWAANTWPGRLKVGYRKILHAVALVITFGMGVLLTFAPFKMFFFGLLLLIWFWEANLNKSKFWIVMAALPAVRLILWMFSMVG</sequence>
<feature type="transmembrane region" description="Helical" evidence="1">
    <location>
        <begin position="123"/>
        <end position="139"/>
    </location>
</feature>
<feature type="transmembrane region" description="Helical" evidence="1">
    <location>
        <begin position="40"/>
        <end position="58"/>
    </location>
</feature>
<evidence type="ECO:0000313" key="3">
    <source>
        <dbReference type="Proteomes" id="UP000054010"/>
    </source>
</evidence>
<organism evidence="2 3">
    <name type="scientific">Oscillochloris trichoides DG-6</name>
    <dbReference type="NCBI Taxonomy" id="765420"/>
    <lineage>
        <taxon>Bacteria</taxon>
        <taxon>Bacillati</taxon>
        <taxon>Chloroflexota</taxon>
        <taxon>Chloroflexia</taxon>
        <taxon>Chloroflexales</taxon>
        <taxon>Chloroflexineae</taxon>
        <taxon>Oscillochloridaceae</taxon>
        <taxon>Oscillochloris</taxon>
    </lineage>
</organism>
<proteinExistence type="predicted"/>
<feature type="transmembrane region" description="Helical" evidence="1">
    <location>
        <begin position="12"/>
        <end position="33"/>
    </location>
</feature>
<feature type="transmembrane region" description="Helical" evidence="1">
    <location>
        <begin position="216"/>
        <end position="247"/>
    </location>
</feature>
<dbReference type="EMBL" id="ADVR01000019">
    <property type="protein sequence ID" value="EFO81237.1"/>
    <property type="molecule type" value="Genomic_DNA"/>
</dbReference>
<reference evidence="2 3" key="1">
    <citation type="journal article" date="2011" name="J. Bacteriol.">
        <title>Draft genome sequence of the anoxygenic filamentous phototrophic bacterium Oscillochloris trichoides subsp. DG-6.</title>
        <authorList>
            <person name="Kuznetsov B.B."/>
            <person name="Ivanovsky R.N."/>
            <person name="Keppen O.I."/>
            <person name="Sukhacheva M.V."/>
            <person name="Bumazhkin B.K."/>
            <person name="Patutina E.O."/>
            <person name="Beletsky A.V."/>
            <person name="Mardanov A.V."/>
            <person name="Baslerov R.V."/>
            <person name="Panteleeva A.N."/>
            <person name="Kolganova T.V."/>
            <person name="Ravin N.V."/>
            <person name="Skryabin K.G."/>
        </authorList>
    </citation>
    <scope>NUCLEOTIDE SEQUENCE [LARGE SCALE GENOMIC DNA]</scope>
    <source>
        <strain evidence="2 3">DG-6</strain>
    </source>
</reference>
<name>E1IC47_9CHLR</name>
<keyword evidence="1" id="KW-1133">Transmembrane helix</keyword>
<keyword evidence="1" id="KW-0472">Membrane</keyword>
<feature type="transmembrane region" description="Helical" evidence="1">
    <location>
        <begin position="64"/>
        <end position="85"/>
    </location>
</feature>
<dbReference type="AlphaFoldDB" id="E1IC47"/>
<evidence type="ECO:0000313" key="2">
    <source>
        <dbReference type="EMBL" id="EFO81237.1"/>
    </source>
</evidence>
<accession>E1IC47</accession>
<feature type="transmembrane region" description="Helical" evidence="1">
    <location>
        <begin position="97"/>
        <end position="117"/>
    </location>
</feature>
<dbReference type="OrthoDB" id="9825226at2"/>
<protein>
    <submittedName>
        <fullName evidence="2">Uncharacterized protein</fullName>
    </submittedName>
</protein>
<dbReference type="HOGENOM" id="CLU_993369_0_0_0"/>
<evidence type="ECO:0000256" key="1">
    <source>
        <dbReference type="SAM" id="Phobius"/>
    </source>
</evidence>
<keyword evidence="1" id="KW-0812">Transmembrane</keyword>
<feature type="transmembrane region" description="Helical" evidence="1">
    <location>
        <begin position="183"/>
        <end position="204"/>
    </location>
</feature>
<dbReference type="Proteomes" id="UP000054010">
    <property type="component" value="Unassembled WGS sequence"/>
</dbReference>
<feature type="transmembrane region" description="Helical" evidence="1">
    <location>
        <begin position="259"/>
        <end position="279"/>
    </location>
</feature>
<gene>
    <name evidence="2" type="ORF">OSCT_0898</name>
</gene>
<feature type="transmembrane region" description="Helical" evidence="1">
    <location>
        <begin position="151"/>
        <end position="171"/>
    </location>
</feature>
<keyword evidence="3" id="KW-1185">Reference proteome</keyword>